<dbReference type="EMBL" id="AP023368">
    <property type="protein sequence ID" value="BCJ99461.1"/>
    <property type="molecule type" value="Genomic_DNA"/>
</dbReference>
<sequence length="146" mass="16958">MESYTNISLQLRKELEALPRDYTRIIATRNWDVMTDSIMNFNIGRLLLFMDNYGRGIPDKISITKFGVDGPATTARLYYNSNLFSYVVDETRYASGKFYTYYGHEMKVKKRYLNNNEIAIDYNLISLDGNEVPILIIWAGLKSDKI</sequence>
<keyword evidence="2" id="KW-1185">Reference proteome</keyword>
<gene>
    <name evidence="1" type="ORF">bsdcttw_25020</name>
</gene>
<reference evidence="1 2" key="1">
    <citation type="submission" date="2020-08" db="EMBL/GenBank/DDBJ databases">
        <title>Draft genome sequencing of an Anaerocolumna strain isolated from anoxic soil subjected to BSD treatment.</title>
        <authorList>
            <person name="Uek A."/>
            <person name="Tonouchi A."/>
        </authorList>
    </citation>
    <scope>NUCLEOTIDE SEQUENCE [LARGE SCALE GENOMIC DNA]</scope>
    <source>
        <strain evidence="1 2">CTTW</strain>
    </source>
</reference>
<accession>A0A7I8DQB2</accession>
<dbReference type="AlphaFoldDB" id="A0A7I8DQB2"/>
<name>A0A7I8DQB2_9FIRM</name>
<proteinExistence type="predicted"/>
<evidence type="ECO:0000313" key="2">
    <source>
        <dbReference type="Proteomes" id="UP000515703"/>
    </source>
</evidence>
<reference evidence="1 2" key="2">
    <citation type="submission" date="2020-08" db="EMBL/GenBank/DDBJ databases">
        <authorList>
            <person name="Ueki A."/>
            <person name="Tonouchi A."/>
        </authorList>
    </citation>
    <scope>NUCLEOTIDE SEQUENCE [LARGE SCALE GENOMIC DNA]</scope>
    <source>
        <strain evidence="1 2">CTTW</strain>
    </source>
</reference>
<protein>
    <submittedName>
        <fullName evidence="1">Uncharacterized protein</fullName>
    </submittedName>
</protein>
<dbReference type="KEGG" id="acht:bsdcttw_25020"/>
<dbReference type="Proteomes" id="UP000515703">
    <property type="component" value="Chromosome"/>
</dbReference>
<evidence type="ECO:0000313" key="1">
    <source>
        <dbReference type="EMBL" id="BCJ99461.1"/>
    </source>
</evidence>
<organism evidence="1 2">
    <name type="scientific">Anaerocolumna chitinilytica</name>
    <dbReference type="NCBI Taxonomy" id="1727145"/>
    <lineage>
        <taxon>Bacteria</taxon>
        <taxon>Bacillati</taxon>
        <taxon>Bacillota</taxon>
        <taxon>Clostridia</taxon>
        <taxon>Lachnospirales</taxon>
        <taxon>Lachnospiraceae</taxon>
        <taxon>Anaerocolumna</taxon>
    </lineage>
</organism>